<dbReference type="PANTHER" id="PTHR15032">
    <property type="entry name" value="N-ACYL-PHOSPHATIDYLETHANOLAMINE-HYDROLYZING PHOSPHOLIPASE D"/>
    <property type="match status" value="1"/>
</dbReference>
<sequence>MKLLLFRILRITGWSVLSIFISLITIGIMFTNLSPQFGKDPSPEKKNHYEKSPNFKEGKFQNLIPTSMDMDFWKAVKMLPKFFAGTPNSRPDFELPVVKVDSLDLVNSPSPTQLIWFGHSAFLLQLDGKNILLDPMFGEVPAPHPLLGRSRYSKELPIEVEKLPEIDMILFSHDHYDHLDYGSIQKLKSKTKMFLVPLGVGSHLEHWGVEPSKIKELDWWQEISHEELFFAFTPSRHFSGRGLGNRFSTLWGSWVIKGQVDNIYFSGDGGYGPHFTEIGEKYGPFDFAMMECGQYNENWKEIHMMPEETAQAGIDIRAKTIMPIHWGAFTLAMHSWTDPVERVLEKSKELNLPVVIPKIGQFIEFKENNLPQETWWINP</sequence>
<dbReference type="GO" id="GO:0008270">
    <property type="term" value="F:zinc ion binding"/>
    <property type="evidence" value="ECO:0007669"/>
    <property type="project" value="InterPro"/>
</dbReference>
<dbReference type="PIRSF" id="PIRSF038896">
    <property type="entry name" value="NAPE-PLD"/>
    <property type="match status" value="1"/>
</dbReference>
<organism evidence="3 4">
    <name type="scientific">Algoriphagus sanaruensis</name>
    <dbReference type="NCBI Taxonomy" id="1727163"/>
    <lineage>
        <taxon>Bacteria</taxon>
        <taxon>Pseudomonadati</taxon>
        <taxon>Bacteroidota</taxon>
        <taxon>Cytophagia</taxon>
        <taxon>Cytophagales</taxon>
        <taxon>Cyclobacteriaceae</taxon>
        <taxon>Algoriphagus</taxon>
    </lineage>
</organism>
<dbReference type="Proteomes" id="UP000073816">
    <property type="component" value="Chromosome"/>
</dbReference>
<protein>
    <recommendedName>
        <fullName evidence="2">Metallo-beta-lactamase domain-containing protein</fullName>
    </recommendedName>
</protein>
<dbReference type="GO" id="GO:0070290">
    <property type="term" value="F:N-acylphosphatidylethanolamine-specific phospholipase D activity"/>
    <property type="evidence" value="ECO:0007669"/>
    <property type="project" value="InterPro"/>
</dbReference>
<evidence type="ECO:0000256" key="1">
    <source>
        <dbReference type="SAM" id="Phobius"/>
    </source>
</evidence>
<accession>A0A142EPW1</accession>
<name>A0A142EPW1_9BACT</name>
<dbReference type="OrthoDB" id="9805728at2"/>
<dbReference type="InterPro" id="IPR024884">
    <property type="entry name" value="NAPE-PLD"/>
</dbReference>
<gene>
    <name evidence="3" type="ORF">AO498_12025</name>
</gene>
<dbReference type="KEGG" id="alm:AO498_12025"/>
<dbReference type="SUPFAM" id="SSF56281">
    <property type="entry name" value="Metallo-hydrolase/oxidoreductase"/>
    <property type="match status" value="1"/>
</dbReference>
<feature type="domain" description="Metallo-beta-lactamase" evidence="2">
    <location>
        <begin position="130"/>
        <end position="326"/>
    </location>
</feature>
<reference evidence="4" key="1">
    <citation type="submission" date="2015-09" db="EMBL/GenBank/DDBJ databases">
        <title>Complete sequence of Algoriphagus sp. M8-2.</title>
        <authorList>
            <person name="Shintani M."/>
        </authorList>
    </citation>
    <scope>NUCLEOTIDE SEQUENCE [LARGE SCALE GENOMIC DNA]</scope>
    <source>
        <strain evidence="4">M8-2</strain>
    </source>
</reference>
<dbReference type="AlphaFoldDB" id="A0A142EPW1"/>
<dbReference type="InterPro" id="IPR036866">
    <property type="entry name" value="RibonucZ/Hydroxyglut_hydro"/>
</dbReference>
<keyword evidence="1" id="KW-0472">Membrane</keyword>
<evidence type="ECO:0000313" key="4">
    <source>
        <dbReference type="Proteomes" id="UP000073816"/>
    </source>
</evidence>
<dbReference type="STRING" id="1727163.AO498_12025"/>
<dbReference type="Pfam" id="PF12706">
    <property type="entry name" value="Lactamase_B_2"/>
    <property type="match status" value="1"/>
</dbReference>
<dbReference type="PATRIC" id="fig|1727163.4.peg.2514"/>
<keyword evidence="4" id="KW-1185">Reference proteome</keyword>
<evidence type="ECO:0000259" key="2">
    <source>
        <dbReference type="Pfam" id="PF12706"/>
    </source>
</evidence>
<dbReference type="GO" id="GO:0005737">
    <property type="term" value="C:cytoplasm"/>
    <property type="evidence" value="ECO:0007669"/>
    <property type="project" value="TreeGrafter"/>
</dbReference>
<evidence type="ECO:0000313" key="3">
    <source>
        <dbReference type="EMBL" id="AMQ57166.1"/>
    </source>
</evidence>
<dbReference type="PANTHER" id="PTHR15032:SF4">
    <property type="entry name" value="N-ACYL-PHOSPHATIDYLETHANOLAMINE-HYDROLYZING PHOSPHOLIPASE D"/>
    <property type="match status" value="1"/>
</dbReference>
<feature type="transmembrane region" description="Helical" evidence="1">
    <location>
        <begin position="12"/>
        <end position="33"/>
    </location>
</feature>
<dbReference type="EMBL" id="CP012836">
    <property type="protein sequence ID" value="AMQ57166.1"/>
    <property type="molecule type" value="Genomic_DNA"/>
</dbReference>
<keyword evidence="1" id="KW-0812">Transmembrane</keyword>
<keyword evidence="1" id="KW-1133">Transmembrane helix</keyword>
<dbReference type="Gene3D" id="3.60.15.10">
    <property type="entry name" value="Ribonuclease Z/Hydroxyacylglutathione hydrolase-like"/>
    <property type="match status" value="1"/>
</dbReference>
<dbReference type="InterPro" id="IPR001279">
    <property type="entry name" value="Metallo-B-lactamas"/>
</dbReference>
<proteinExistence type="predicted"/>
<reference evidence="3 4" key="2">
    <citation type="journal article" date="2016" name="Genome Announc.">
        <title>Complete Genome Sequence of Algoriphagus sp. Strain M8-2, Isolated from a Brackish Lake.</title>
        <authorList>
            <person name="Muraguchi Y."/>
            <person name="Kushimoto K."/>
            <person name="Ohtsubo Y."/>
            <person name="Suzuki T."/>
            <person name="Dohra H."/>
            <person name="Kimbara K."/>
            <person name="Shintani M."/>
        </authorList>
    </citation>
    <scope>NUCLEOTIDE SEQUENCE [LARGE SCALE GENOMIC DNA]</scope>
    <source>
        <strain evidence="3 4">M8-2</strain>
    </source>
</reference>